<evidence type="ECO:0000313" key="1">
    <source>
        <dbReference type="EMBL" id="WNQ09065.1"/>
    </source>
</evidence>
<gene>
    <name evidence="1" type="ORF">MJA45_15565</name>
</gene>
<dbReference type="Proteomes" id="UP001305702">
    <property type="component" value="Chromosome"/>
</dbReference>
<dbReference type="EMBL" id="CP130318">
    <property type="protein sequence ID" value="WNQ09065.1"/>
    <property type="molecule type" value="Genomic_DNA"/>
</dbReference>
<accession>A0AA96LB16</accession>
<dbReference type="AlphaFoldDB" id="A0AA96LB16"/>
<name>A0AA96LB16_9BACL</name>
<proteinExistence type="predicted"/>
<reference evidence="1 2" key="1">
    <citation type="submission" date="2022-02" db="EMBL/GenBank/DDBJ databases">
        <title>Paenibacillus sp. MBLB1776 Whole Genome Shotgun Sequencing.</title>
        <authorList>
            <person name="Hwang C.Y."/>
            <person name="Cho E.-S."/>
            <person name="Seo M.-J."/>
        </authorList>
    </citation>
    <scope>NUCLEOTIDE SEQUENCE [LARGE SCALE GENOMIC DNA]</scope>
    <source>
        <strain evidence="1 2">MBLB1776</strain>
    </source>
</reference>
<keyword evidence="2" id="KW-1185">Reference proteome</keyword>
<sequence length="53" mass="5746">MKELVGHCVLCGRPVYCDSGFLDGVVRDDGKVQCRSCPEEEEPPSKPDAPKAP</sequence>
<protein>
    <submittedName>
        <fullName evidence="1">Uncharacterized protein</fullName>
    </submittedName>
</protein>
<organism evidence="1 2">
    <name type="scientific">Paenibacillus aurantius</name>
    <dbReference type="NCBI Taxonomy" id="2918900"/>
    <lineage>
        <taxon>Bacteria</taxon>
        <taxon>Bacillati</taxon>
        <taxon>Bacillota</taxon>
        <taxon>Bacilli</taxon>
        <taxon>Bacillales</taxon>
        <taxon>Paenibacillaceae</taxon>
        <taxon>Paenibacillus</taxon>
    </lineage>
</organism>
<evidence type="ECO:0000313" key="2">
    <source>
        <dbReference type="Proteomes" id="UP001305702"/>
    </source>
</evidence>
<dbReference type="RefSeq" id="WP_315602832.1">
    <property type="nucleotide sequence ID" value="NZ_CP130318.1"/>
</dbReference>
<dbReference type="KEGG" id="paun:MJA45_15565"/>